<evidence type="ECO:0000313" key="7">
    <source>
        <dbReference type="EMBL" id="QRR02452.1"/>
    </source>
</evidence>
<sequence>MASQIRGTLHFYIDFRQLLLMFCLFISAASYAQPAIEWGKAYAYPLTNKFTSVVATADGGYVAAGDANGYMGQAFSSKDFRVVKISAQGAVQWEKFFRADRMDENPRIILTQDGGYLLAGTSQSNKSGDKSENDRAVSVDSRGDFWVIKLAPDGTKQWDKTIGGSNRELLKAVAATNDGGFLLGGSSSSGISAEKSTASKGDSDFWLVKMDAAGKVLWDKSFGGSGQDSLYAMKPTADGIIVGGTSNSVLSGDKSQNAVGATDYWLVKLSTDGTKLWDKTIGGLSAESLTDLALTSDGGYVLSGSSTSNIGGNKSENGRGAEDYWVVKTDGSGNVQWDKTIGGTSYDVPAKIIQHPKGGYVLSGYSTSGTSGDKSEPLKGIGCIWMVRLDGGGKKVWEKTIGSAGKDNFTKTGDLIVTPDGGFLIAAEAKNRNRTADMPEITDDIESWIIKLLAEDNDKKLLLSASEVKLLGEPTNQYNPVQVITLTASDGTLPPFTLQRSDKNWLNVSASGANIKFSGNSRILNPGATSSTTITITAPGYASVSVIVRISERRAPYISPIAPITVIANQTARFKAIARANPGEWVLFSLIGAPDGAIMDTLGNFSWTPQRAGLYKFKVKSRTSAAPVFESEQSVEIKVLQADPEDIVRINAGGGDYTTADGRLFQADKYYSGIAGTSDGKEGDITNTIDDDLYRTARCSPQFQYAIPVKPGVYKVTLHFAETYWGTSAKGQPGAGSRVFSASAEGTTWLSGFDIFAVGGGAFQMVQQTTEIAVTDGFLNLDFTASADKARLSAIEVLGVESTQVVALLPEEDAYVRGGSYADQNFGSEAGLDVKGGSREDLNRATYLKFSLAGINSLTKARLRIYGYNHEPELGSVVTVDIHTLDNDDWNENTLTWNTAPQGMMKEIAIFGAYSTARYYELDVTKYAKSWAAGDKVITLVLRDNNKGKKRVIFNSKEHPLNPPQLIITTTDPLPGIARIAAAPAFETSEIEAASSTIFPNPVQKQISVKISPQHHDNISLSLINASGRIYPLKTKEAPRGGATAEADISNLSLAKGIYLLKVHSDNASEVLKVLVAE</sequence>
<evidence type="ECO:0000259" key="5">
    <source>
        <dbReference type="Pfam" id="PF18962"/>
    </source>
</evidence>
<evidence type="ECO:0000256" key="2">
    <source>
        <dbReference type="ARBA" id="ARBA00022525"/>
    </source>
</evidence>
<dbReference type="PANTHER" id="PTHR42754:SF1">
    <property type="entry name" value="LIPOPROTEIN"/>
    <property type="match status" value="1"/>
</dbReference>
<comment type="subcellular location">
    <subcellularLocation>
        <location evidence="1">Secreted</location>
    </subcellularLocation>
</comment>
<accession>A0ABX7IA93</accession>
<dbReference type="InterPro" id="IPR011047">
    <property type="entry name" value="Quinoprotein_ADH-like_sf"/>
</dbReference>
<feature type="domain" description="Carbohydrate-binding module family 96" evidence="6">
    <location>
        <begin position="806"/>
        <end position="970"/>
    </location>
</feature>
<keyword evidence="3" id="KW-0732">Signal</keyword>
<name>A0ABX7IA93_9BACT</name>
<keyword evidence="2" id="KW-0964">Secreted</keyword>
<organism evidence="7 8">
    <name type="scientific">Dyadobacter sandarakinus</name>
    <dbReference type="NCBI Taxonomy" id="2747268"/>
    <lineage>
        <taxon>Bacteria</taxon>
        <taxon>Pseudomonadati</taxon>
        <taxon>Bacteroidota</taxon>
        <taxon>Cytophagia</taxon>
        <taxon>Cytophagales</taxon>
        <taxon>Spirosomataceae</taxon>
        <taxon>Dyadobacter</taxon>
    </lineage>
</organism>
<dbReference type="Gene3D" id="2.60.40.10">
    <property type="entry name" value="Immunoglobulins"/>
    <property type="match status" value="1"/>
</dbReference>
<reference evidence="7 8" key="1">
    <citation type="submission" date="2020-06" db="EMBL/GenBank/DDBJ databases">
        <title>Dyadobacter sandarakinus sp. nov., isolated from the soil of the Arctic Yellow River Station.</title>
        <authorList>
            <person name="Zhang Y."/>
            <person name="Peng F."/>
        </authorList>
    </citation>
    <scope>NUCLEOTIDE SEQUENCE [LARGE SCALE GENOMIC DNA]</scope>
    <source>
        <strain evidence="7 8">Q3-56</strain>
    </source>
</reference>
<proteinExistence type="predicted"/>
<evidence type="ECO:0000313" key="8">
    <source>
        <dbReference type="Proteomes" id="UP000612680"/>
    </source>
</evidence>
<dbReference type="RefSeq" id="WP_204657418.1">
    <property type="nucleotide sequence ID" value="NZ_CP056775.1"/>
</dbReference>
<dbReference type="InterPro" id="IPR026444">
    <property type="entry name" value="Secre_tail"/>
</dbReference>
<keyword evidence="8" id="KW-1185">Reference proteome</keyword>
<gene>
    <name evidence="7" type="ORF">HWI92_16800</name>
</gene>
<evidence type="ECO:0000256" key="1">
    <source>
        <dbReference type="ARBA" id="ARBA00004613"/>
    </source>
</evidence>
<dbReference type="Gene3D" id="2.60.120.430">
    <property type="entry name" value="Galactose-binding lectin"/>
    <property type="match status" value="1"/>
</dbReference>
<dbReference type="Proteomes" id="UP000612680">
    <property type="component" value="Chromosome"/>
</dbReference>
<dbReference type="Pfam" id="PF18962">
    <property type="entry name" value="Por_Secre_tail"/>
    <property type="match status" value="1"/>
</dbReference>
<dbReference type="EMBL" id="CP056775">
    <property type="protein sequence ID" value="QRR02452.1"/>
    <property type="molecule type" value="Genomic_DNA"/>
</dbReference>
<dbReference type="InterPro" id="IPR008979">
    <property type="entry name" value="Galactose-bd-like_sf"/>
</dbReference>
<protein>
    <submittedName>
        <fullName evidence="7">DNRLRE domain-containing protein</fullName>
    </submittedName>
</protein>
<feature type="domain" description="Malectin" evidence="4">
    <location>
        <begin position="647"/>
        <end position="787"/>
    </location>
</feature>
<dbReference type="Pfam" id="PF11721">
    <property type="entry name" value="Malectin"/>
    <property type="match status" value="1"/>
</dbReference>
<evidence type="ECO:0000259" key="6">
    <source>
        <dbReference type="Pfam" id="PF24517"/>
    </source>
</evidence>
<dbReference type="InterPro" id="IPR055372">
    <property type="entry name" value="CBM96"/>
</dbReference>
<evidence type="ECO:0000256" key="3">
    <source>
        <dbReference type="ARBA" id="ARBA00022729"/>
    </source>
</evidence>
<dbReference type="SUPFAM" id="SSF50998">
    <property type="entry name" value="Quinoprotein alcohol dehydrogenase-like"/>
    <property type="match status" value="2"/>
</dbReference>
<dbReference type="NCBIfam" id="TIGR04183">
    <property type="entry name" value="Por_Secre_tail"/>
    <property type="match status" value="1"/>
</dbReference>
<dbReference type="InterPro" id="IPR013783">
    <property type="entry name" value="Ig-like_fold"/>
</dbReference>
<dbReference type="PANTHER" id="PTHR42754">
    <property type="entry name" value="ENDOGLUCANASE"/>
    <property type="match status" value="1"/>
</dbReference>
<dbReference type="NCBIfam" id="NF033679">
    <property type="entry name" value="DNRLRE_dom"/>
    <property type="match status" value="1"/>
</dbReference>
<dbReference type="InterPro" id="IPR021720">
    <property type="entry name" value="Malectin_dom"/>
</dbReference>
<evidence type="ECO:0000259" key="4">
    <source>
        <dbReference type="Pfam" id="PF11721"/>
    </source>
</evidence>
<dbReference type="Pfam" id="PF24517">
    <property type="entry name" value="CBM96"/>
    <property type="match status" value="1"/>
</dbReference>
<feature type="domain" description="Secretion system C-terminal sorting" evidence="5">
    <location>
        <begin position="998"/>
        <end position="1075"/>
    </location>
</feature>
<dbReference type="SUPFAM" id="SSF49785">
    <property type="entry name" value="Galactose-binding domain-like"/>
    <property type="match status" value="1"/>
</dbReference>